<evidence type="ECO:0000256" key="1">
    <source>
        <dbReference type="ARBA" id="ARBA00003217"/>
    </source>
</evidence>
<dbReference type="SUPFAM" id="SSF69189">
    <property type="entry name" value="Penicillin-binding protein associated domain"/>
    <property type="match status" value="1"/>
</dbReference>
<dbReference type="GO" id="GO:0006508">
    <property type="term" value="P:proteolysis"/>
    <property type="evidence" value="ECO:0007669"/>
    <property type="project" value="UniProtKB-KW"/>
</dbReference>
<evidence type="ECO:0000256" key="4">
    <source>
        <dbReference type="ARBA" id="ARBA00012448"/>
    </source>
</evidence>
<dbReference type="RefSeq" id="WP_168876827.1">
    <property type="nucleotide sequence ID" value="NZ_JABAIM010000001.1"/>
</dbReference>
<feature type="active site" description="Proton acceptor" evidence="13">
    <location>
        <position position="68"/>
    </location>
</feature>
<dbReference type="InterPro" id="IPR018044">
    <property type="entry name" value="Peptidase_S11"/>
</dbReference>
<gene>
    <name evidence="18" type="ORF">HF682_08955</name>
</gene>
<evidence type="ECO:0000256" key="16">
    <source>
        <dbReference type="SAM" id="SignalP"/>
    </source>
</evidence>
<evidence type="ECO:0000256" key="9">
    <source>
        <dbReference type="ARBA" id="ARBA00022960"/>
    </source>
</evidence>
<evidence type="ECO:0000256" key="2">
    <source>
        <dbReference type="ARBA" id="ARBA00004752"/>
    </source>
</evidence>
<keyword evidence="19" id="KW-1185">Reference proteome</keyword>
<accession>A0A847SCT8</accession>
<feature type="domain" description="Peptidase S11 D-Ala-D-Ala carboxypeptidase A C-terminal" evidence="17">
    <location>
        <begin position="277"/>
        <end position="367"/>
    </location>
</feature>
<dbReference type="PRINTS" id="PR00725">
    <property type="entry name" value="DADACBPTASE1"/>
</dbReference>
<dbReference type="InterPro" id="IPR015956">
    <property type="entry name" value="Peniciliin-bd_prot_C_sf"/>
</dbReference>
<dbReference type="InterPro" id="IPR037167">
    <property type="entry name" value="Peptidase_S11_C_sf"/>
</dbReference>
<dbReference type="InterPro" id="IPR012338">
    <property type="entry name" value="Beta-lactam/transpept-like"/>
</dbReference>
<keyword evidence="5 18" id="KW-0121">Carboxypeptidase</keyword>
<dbReference type="EMBL" id="JABAIM010000001">
    <property type="protein sequence ID" value="NLR75286.1"/>
    <property type="molecule type" value="Genomic_DNA"/>
</dbReference>
<name>A0A847SCT8_9NEIS</name>
<evidence type="ECO:0000256" key="12">
    <source>
        <dbReference type="ARBA" id="ARBA00034000"/>
    </source>
</evidence>
<dbReference type="PANTHER" id="PTHR21581">
    <property type="entry name" value="D-ALANYL-D-ALANINE CARBOXYPEPTIDASE"/>
    <property type="match status" value="1"/>
</dbReference>
<feature type="binding site" evidence="14">
    <location>
        <position position="227"/>
    </location>
    <ligand>
        <name>substrate</name>
    </ligand>
</feature>
<reference evidence="18 19" key="1">
    <citation type="submission" date="2020-04" db="EMBL/GenBank/DDBJ databases">
        <title>Draft genome of Leeia sp. IMCC25680.</title>
        <authorList>
            <person name="Song J."/>
            <person name="Cho J.-C."/>
        </authorList>
    </citation>
    <scope>NUCLEOTIDE SEQUENCE [LARGE SCALE GENOMIC DNA]</scope>
    <source>
        <strain evidence="18 19">IMCC25680</strain>
    </source>
</reference>
<evidence type="ECO:0000256" key="7">
    <source>
        <dbReference type="ARBA" id="ARBA00022729"/>
    </source>
</evidence>
<feature type="active site" evidence="13">
    <location>
        <position position="125"/>
    </location>
</feature>
<dbReference type="AlphaFoldDB" id="A0A847SCT8"/>
<evidence type="ECO:0000256" key="11">
    <source>
        <dbReference type="ARBA" id="ARBA00023316"/>
    </source>
</evidence>
<evidence type="ECO:0000256" key="10">
    <source>
        <dbReference type="ARBA" id="ARBA00022984"/>
    </source>
</evidence>
<comment type="function">
    <text evidence="1">Removes C-terminal D-alanyl residues from sugar-peptide cell wall precursors.</text>
</comment>
<keyword evidence="8" id="KW-0378">Hydrolase</keyword>
<dbReference type="Gene3D" id="3.40.710.10">
    <property type="entry name" value="DD-peptidase/beta-lactamase superfamily"/>
    <property type="match status" value="1"/>
</dbReference>
<evidence type="ECO:0000313" key="18">
    <source>
        <dbReference type="EMBL" id="NLR75286.1"/>
    </source>
</evidence>
<evidence type="ECO:0000256" key="6">
    <source>
        <dbReference type="ARBA" id="ARBA00022670"/>
    </source>
</evidence>
<feature type="signal peptide" evidence="16">
    <location>
        <begin position="1"/>
        <end position="26"/>
    </location>
</feature>
<keyword evidence="9" id="KW-0133">Cell shape</keyword>
<evidence type="ECO:0000313" key="19">
    <source>
        <dbReference type="Proteomes" id="UP000587991"/>
    </source>
</evidence>
<feature type="active site" description="Acyl-ester intermediate" evidence="13">
    <location>
        <position position="65"/>
    </location>
</feature>
<dbReference type="Pfam" id="PF07943">
    <property type="entry name" value="PBP5_C"/>
    <property type="match status" value="1"/>
</dbReference>
<keyword evidence="10" id="KW-0573">Peptidoglycan synthesis</keyword>
<dbReference type="GO" id="GO:0009252">
    <property type="term" value="P:peptidoglycan biosynthetic process"/>
    <property type="evidence" value="ECO:0007669"/>
    <property type="project" value="UniProtKB-UniPathway"/>
</dbReference>
<feature type="chain" id="PRO_5032805104" description="serine-type D-Ala-D-Ala carboxypeptidase" evidence="16">
    <location>
        <begin position="27"/>
        <end position="383"/>
    </location>
</feature>
<evidence type="ECO:0000256" key="5">
    <source>
        <dbReference type="ARBA" id="ARBA00022645"/>
    </source>
</evidence>
<keyword evidence="11" id="KW-0961">Cell wall biogenesis/degradation</keyword>
<comment type="pathway">
    <text evidence="2">Cell wall biogenesis; peptidoglycan biosynthesis.</text>
</comment>
<dbReference type="PANTHER" id="PTHR21581:SF6">
    <property type="entry name" value="TRAFFICKING PROTEIN PARTICLE COMPLEX SUBUNIT 12"/>
    <property type="match status" value="1"/>
</dbReference>
<dbReference type="Proteomes" id="UP000587991">
    <property type="component" value="Unassembled WGS sequence"/>
</dbReference>
<evidence type="ECO:0000256" key="14">
    <source>
        <dbReference type="PIRSR" id="PIRSR618044-2"/>
    </source>
</evidence>
<dbReference type="Gene3D" id="2.60.410.10">
    <property type="entry name" value="D-Ala-D-Ala carboxypeptidase, C-terminal domain"/>
    <property type="match status" value="1"/>
</dbReference>
<dbReference type="SUPFAM" id="SSF56601">
    <property type="entry name" value="beta-lactamase/transpeptidase-like"/>
    <property type="match status" value="1"/>
</dbReference>
<sequence length="383" mass="42295">MNLFRSPLITRSLLWLACLAAPLARAALPVPPPPPIAAKAYIVTDFQTGTMLASVDPDKRIEPASLTKLMTAYLSFQAVKEGRLKLDQMLTVSEKAWKAEGSRMFIKPNSQVKVDDLIHGMIIQSGNDSSITLAEGIAGSEEVFANMMNQTAQKLGMKSTHFMNSTGLPDPQHYTTARDLSLLASAIIRDYPQFFPIYSMKEFSYNNIKQPNRNLLLWRDPNVDGMKTGHTESAGYCLVSTMKRDGRRVISVLVGASSDTVRATESLKLLNYGIQFFATPKLYSKGQVLQQVKVWKGEQEQVSVGMPQDLYINLPRGAEKRLKAQLVTQQPLTAPIASGQVVGKLMLSLDGQAMGTYPVAAMKAVPEAGVFGRMWDSMKLWFE</sequence>
<evidence type="ECO:0000256" key="3">
    <source>
        <dbReference type="ARBA" id="ARBA00007164"/>
    </source>
</evidence>
<dbReference type="EC" id="3.4.16.4" evidence="4"/>
<evidence type="ECO:0000256" key="15">
    <source>
        <dbReference type="RuleBase" id="RU004016"/>
    </source>
</evidence>
<dbReference type="GO" id="GO:0071555">
    <property type="term" value="P:cell wall organization"/>
    <property type="evidence" value="ECO:0007669"/>
    <property type="project" value="UniProtKB-KW"/>
</dbReference>
<dbReference type="SMART" id="SM00936">
    <property type="entry name" value="PBP5_C"/>
    <property type="match status" value="1"/>
</dbReference>
<organism evidence="18 19">
    <name type="scientific">Leeia aquatica</name>
    <dbReference type="NCBI Taxonomy" id="2725557"/>
    <lineage>
        <taxon>Bacteria</taxon>
        <taxon>Pseudomonadati</taxon>
        <taxon>Pseudomonadota</taxon>
        <taxon>Betaproteobacteria</taxon>
        <taxon>Neisseriales</taxon>
        <taxon>Leeiaceae</taxon>
        <taxon>Leeia</taxon>
    </lineage>
</organism>
<dbReference type="UniPathway" id="UPA00219"/>
<proteinExistence type="inferred from homology"/>
<comment type="caution">
    <text evidence="18">The sequence shown here is derived from an EMBL/GenBank/DDBJ whole genome shotgun (WGS) entry which is preliminary data.</text>
</comment>
<evidence type="ECO:0000256" key="8">
    <source>
        <dbReference type="ARBA" id="ARBA00022801"/>
    </source>
</evidence>
<keyword evidence="7 16" id="KW-0732">Signal</keyword>
<dbReference type="InterPro" id="IPR012907">
    <property type="entry name" value="Peptidase_S11_C"/>
</dbReference>
<comment type="similarity">
    <text evidence="3 15">Belongs to the peptidase S11 family.</text>
</comment>
<dbReference type="GO" id="GO:0009002">
    <property type="term" value="F:serine-type D-Ala-D-Ala carboxypeptidase activity"/>
    <property type="evidence" value="ECO:0007669"/>
    <property type="project" value="UniProtKB-EC"/>
</dbReference>
<evidence type="ECO:0000256" key="13">
    <source>
        <dbReference type="PIRSR" id="PIRSR618044-1"/>
    </source>
</evidence>
<dbReference type="Pfam" id="PF00768">
    <property type="entry name" value="Peptidase_S11"/>
    <property type="match status" value="1"/>
</dbReference>
<protein>
    <recommendedName>
        <fullName evidence="4">serine-type D-Ala-D-Ala carboxypeptidase</fullName>
        <ecNumber evidence="4">3.4.16.4</ecNumber>
    </recommendedName>
</protein>
<keyword evidence="6" id="KW-0645">Protease</keyword>
<dbReference type="GO" id="GO:0008360">
    <property type="term" value="P:regulation of cell shape"/>
    <property type="evidence" value="ECO:0007669"/>
    <property type="project" value="UniProtKB-KW"/>
</dbReference>
<evidence type="ECO:0000259" key="17">
    <source>
        <dbReference type="SMART" id="SM00936"/>
    </source>
</evidence>
<comment type="catalytic activity">
    <reaction evidence="12">
        <text>Preferential cleavage: (Ac)2-L-Lys-D-Ala-|-D-Ala. Also transpeptidation of peptidyl-alanyl moieties that are N-acyl substituents of D-alanine.</text>
        <dbReference type="EC" id="3.4.16.4"/>
    </reaction>
</comment>
<dbReference type="InterPro" id="IPR001967">
    <property type="entry name" value="Peptidase_S11_N"/>
</dbReference>